<evidence type="ECO:0000256" key="1">
    <source>
        <dbReference type="ARBA" id="ARBA00022529"/>
    </source>
</evidence>
<dbReference type="SMART" id="SM00047">
    <property type="entry name" value="LYZ2"/>
    <property type="match status" value="1"/>
</dbReference>
<evidence type="ECO:0000313" key="6">
    <source>
        <dbReference type="EMBL" id="XDK32151.1"/>
    </source>
</evidence>
<dbReference type="Gene3D" id="3.10.350.10">
    <property type="entry name" value="LysM domain"/>
    <property type="match status" value="1"/>
</dbReference>
<feature type="domain" description="LysM" evidence="5">
    <location>
        <begin position="209"/>
        <end position="252"/>
    </location>
</feature>
<dbReference type="AlphaFoldDB" id="A0AB39HQ51"/>
<evidence type="ECO:0000256" key="4">
    <source>
        <dbReference type="ARBA" id="ARBA00032108"/>
    </source>
</evidence>
<dbReference type="PANTHER" id="PTHR33308">
    <property type="entry name" value="PEPTIDOGLYCAN HYDROLASE FLGJ"/>
    <property type="match status" value="1"/>
</dbReference>
<sequence>MKRLKIKRVIGALIVLSLAFYLAVFSFNKVLSLFEKQPVITLPPEDFTTEHFIHEIGEYARELAAENDLYASVMIAQAMLESNQGRSGLASDPYYNLFGIKGKYNNQSVQFETLEDDGEGNMETIVAEFRQYPSFEASLEDYVKLLREGVSWDSEFYHNAMKSNTDSYKDVTNFLTGTYATDSSYEQKLNDLIEQYALTQYDYPIKEEKEITIADQNSIDDIAEDYQVNKTSLIQWNKLKSSILEKGQVLRIYETAGE</sequence>
<accession>A0AB39HQ51</accession>
<dbReference type="GO" id="GO:0004040">
    <property type="term" value="F:amidase activity"/>
    <property type="evidence" value="ECO:0007669"/>
    <property type="project" value="InterPro"/>
</dbReference>
<protein>
    <recommendedName>
        <fullName evidence="4">Peptidoglycan hydrolase</fullName>
    </recommendedName>
</protein>
<name>A0AB39HQ51_9BACI</name>
<evidence type="ECO:0000256" key="2">
    <source>
        <dbReference type="ARBA" id="ARBA00022638"/>
    </source>
</evidence>
<proteinExistence type="predicted"/>
<keyword evidence="2" id="KW-0081">Bacteriolytic enzyme</keyword>
<dbReference type="Pfam" id="PF01832">
    <property type="entry name" value="Glucosaminidase"/>
    <property type="match status" value="1"/>
</dbReference>
<dbReference type="EMBL" id="CP162599">
    <property type="protein sequence ID" value="XDK32151.1"/>
    <property type="molecule type" value="Genomic_DNA"/>
</dbReference>
<evidence type="ECO:0000256" key="3">
    <source>
        <dbReference type="ARBA" id="ARBA00022801"/>
    </source>
</evidence>
<dbReference type="GO" id="GO:0042742">
    <property type="term" value="P:defense response to bacterium"/>
    <property type="evidence" value="ECO:0007669"/>
    <property type="project" value="UniProtKB-KW"/>
</dbReference>
<dbReference type="Gene3D" id="1.10.530.10">
    <property type="match status" value="1"/>
</dbReference>
<dbReference type="InterPro" id="IPR051056">
    <property type="entry name" value="Glycosyl_Hydrolase_73"/>
</dbReference>
<dbReference type="RefSeq" id="WP_368652872.1">
    <property type="nucleotide sequence ID" value="NZ_CP162599.1"/>
</dbReference>
<dbReference type="InterPro" id="IPR018392">
    <property type="entry name" value="LysM"/>
</dbReference>
<keyword evidence="1" id="KW-0929">Antimicrobial</keyword>
<reference evidence="6" key="1">
    <citation type="submission" date="2024-07" db="EMBL/GenBank/DDBJ databases">
        <title>Halotolerant mesophilic bacterium Ornithinibacillus sp. 4-3, sp. nov., isolated from soil.</title>
        <authorList>
            <person name="Sidarenka A.V."/>
            <person name="Guliayeva D.E."/>
            <person name="Leanovich S.I."/>
            <person name="Hileuskaya K.S."/>
            <person name="Akhremchuk A.E."/>
            <person name="Sikolenko M.A."/>
            <person name="Valentovich L.N."/>
        </authorList>
    </citation>
    <scope>NUCLEOTIDE SEQUENCE</scope>
    <source>
        <strain evidence="6">4-3</strain>
    </source>
</reference>
<evidence type="ECO:0000259" key="5">
    <source>
        <dbReference type="PROSITE" id="PS51782"/>
    </source>
</evidence>
<dbReference type="InterPro" id="IPR036779">
    <property type="entry name" value="LysM_dom_sf"/>
</dbReference>
<gene>
    <name evidence="6" type="ORF">AB4Y30_14200</name>
</gene>
<dbReference type="PROSITE" id="PS51782">
    <property type="entry name" value="LYSM"/>
    <property type="match status" value="1"/>
</dbReference>
<dbReference type="GO" id="GO:0031640">
    <property type="term" value="P:killing of cells of another organism"/>
    <property type="evidence" value="ECO:0007669"/>
    <property type="project" value="UniProtKB-KW"/>
</dbReference>
<dbReference type="Pfam" id="PF01476">
    <property type="entry name" value="LysM"/>
    <property type="match status" value="1"/>
</dbReference>
<dbReference type="InterPro" id="IPR002901">
    <property type="entry name" value="MGlyc_endo_b_GlcNAc-like_dom"/>
</dbReference>
<organism evidence="6">
    <name type="scientific">Ornithinibacillus sp. 4-3</name>
    <dbReference type="NCBI Taxonomy" id="3231488"/>
    <lineage>
        <taxon>Bacteria</taxon>
        <taxon>Bacillati</taxon>
        <taxon>Bacillota</taxon>
        <taxon>Bacilli</taxon>
        <taxon>Bacillales</taxon>
        <taxon>Bacillaceae</taxon>
        <taxon>Ornithinibacillus</taxon>
    </lineage>
</organism>
<keyword evidence="3" id="KW-0378">Hydrolase</keyword>
<dbReference type="SUPFAM" id="SSF54106">
    <property type="entry name" value="LysM domain"/>
    <property type="match status" value="1"/>
</dbReference>
<dbReference type="Gene3D" id="4.10.80.30">
    <property type="entry name" value="DNA polymerase, domain 6"/>
    <property type="match status" value="1"/>
</dbReference>
<dbReference type="PANTHER" id="PTHR33308:SF9">
    <property type="entry name" value="PEPTIDOGLYCAN HYDROLASE FLGJ"/>
    <property type="match status" value="1"/>
</dbReference>